<keyword evidence="2" id="KW-1185">Reference proteome</keyword>
<dbReference type="AlphaFoldDB" id="A0A811V953"/>
<name>A0A811V953_CERCA</name>
<evidence type="ECO:0000313" key="2">
    <source>
        <dbReference type="Proteomes" id="UP000606786"/>
    </source>
</evidence>
<protein>
    <submittedName>
        <fullName evidence="1">(Mediterranean fruit fly) hypothetical protein</fullName>
    </submittedName>
</protein>
<dbReference type="EMBL" id="CAJHJT010000034">
    <property type="protein sequence ID" value="CAD7006327.1"/>
    <property type="molecule type" value="Genomic_DNA"/>
</dbReference>
<sequence>MKLVTHEVKLRFFDSSLGESVGRLKKFFFSLWRVVVKLIKYEQLSWLSWKKGKVTLMRDSKANGGSFPAAKLWQ</sequence>
<dbReference type="Proteomes" id="UP000606786">
    <property type="component" value="Unassembled WGS sequence"/>
</dbReference>
<organism evidence="1 2">
    <name type="scientific">Ceratitis capitata</name>
    <name type="common">Mediterranean fruit fly</name>
    <name type="synonym">Tephritis capitata</name>
    <dbReference type="NCBI Taxonomy" id="7213"/>
    <lineage>
        <taxon>Eukaryota</taxon>
        <taxon>Metazoa</taxon>
        <taxon>Ecdysozoa</taxon>
        <taxon>Arthropoda</taxon>
        <taxon>Hexapoda</taxon>
        <taxon>Insecta</taxon>
        <taxon>Pterygota</taxon>
        <taxon>Neoptera</taxon>
        <taxon>Endopterygota</taxon>
        <taxon>Diptera</taxon>
        <taxon>Brachycera</taxon>
        <taxon>Muscomorpha</taxon>
        <taxon>Tephritoidea</taxon>
        <taxon>Tephritidae</taxon>
        <taxon>Ceratitis</taxon>
        <taxon>Ceratitis</taxon>
    </lineage>
</organism>
<comment type="caution">
    <text evidence="1">The sequence shown here is derived from an EMBL/GenBank/DDBJ whole genome shotgun (WGS) entry which is preliminary data.</text>
</comment>
<proteinExistence type="predicted"/>
<reference evidence="1" key="1">
    <citation type="submission" date="2020-11" db="EMBL/GenBank/DDBJ databases">
        <authorList>
            <person name="Whitehead M."/>
        </authorList>
    </citation>
    <scope>NUCLEOTIDE SEQUENCE</scope>
    <source>
        <strain evidence="1">EGII</strain>
    </source>
</reference>
<evidence type="ECO:0000313" key="1">
    <source>
        <dbReference type="EMBL" id="CAD7006327.1"/>
    </source>
</evidence>
<gene>
    <name evidence="1" type="ORF">CCAP1982_LOCUS14649</name>
</gene>
<accession>A0A811V953</accession>